<evidence type="ECO:0000313" key="3">
    <source>
        <dbReference type="Proteomes" id="UP001160148"/>
    </source>
</evidence>
<feature type="compositionally biased region" description="Polar residues" evidence="1">
    <location>
        <begin position="37"/>
        <end position="50"/>
    </location>
</feature>
<dbReference type="EMBL" id="CARXXK010000001">
    <property type="protein sequence ID" value="CAI6349991.1"/>
    <property type="molecule type" value="Genomic_DNA"/>
</dbReference>
<organism evidence="2 3">
    <name type="scientific">Macrosiphum euphorbiae</name>
    <name type="common">potato aphid</name>
    <dbReference type="NCBI Taxonomy" id="13131"/>
    <lineage>
        <taxon>Eukaryota</taxon>
        <taxon>Metazoa</taxon>
        <taxon>Ecdysozoa</taxon>
        <taxon>Arthropoda</taxon>
        <taxon>Hexapoda</taxon>
        <taxon>Insecta</taxon>
        <taxon>Pterygota</taxon>
        <taxon>Neoptera</taxon>
        <taxon>Paraneoptera</taxon>
        <taxon>Hemiptera</taxon>
        <taxon>Sternorrhyncha</taxon>
        <taxon>Aphidomorpha</taxon>
        <taxon>Aphidoidea</taxon>
        <taxon>Aphididae</taxon>
        <taxon>Macrosiphini</taxon>
        <taxon>Macrosiphum</taxon>
    </lineage>
</organism>
<accession>A0AAV0W2G7</accession>
<gene>
    <name evidence="2" type="ORF">MEUPH1_LOCUS6496</name>
</gene>
<dbReference type="Proteomes" id="UP001160148">
    <property type="component" value="Unassembled WGS sequence"/>
</dbReference>
<evidence type="ECO:0000313" key="2">
    <source>
        <dbReference type="EMBL" id="CAI6349991.1"/>
    </source>
</evidence>
<dbReference type="AlphaFoldDB" id="A0AAV0W2G7"/>
<sequence length="112" mass="12188">MAGRGNVPDADSVHSISDNEDTDVAGAVDTTDHPFSAYQQLRFNSLSPQNEPDDYFYHGRSGLNSTDRPCRVWTRNVTGNGDRVEENVEIDGESSSKSSESGYEVAGSSRLT</sequence>
<feature type="region of interest" description="Disordered" evidence="1">
    <location>
        <begin position="1"/>
        <end position="68"/>
    </location>
</feature>
<name>A0AAV0W2G7_9HEMI</name>
<comment type="caution">
    <text evidence="2">The sequence shown here is derived from an EMBL/GenBank/DDBJ whole genome shotgun (WGS) entry which is preliminary data.</text>
</comment>
<reference evidence="2 3" key="1">
    <citation type="submission" date="2023-01" db="EMBL/GenBank/DDBJ databases">
        <authorList>
            <person name="Whitehead M."/>
        </authorList>
    </citation>
    <scope>NUCLEOTIDE SEQUENCE [LARGE SCALE GENOMIC DNA]</scope>
</reference>
<feature type="region of interest" description="Disordered" evidence="1">
    <location>
        <begin position="83"/>
        <end position="112"/>
    </location>
</feature>
<evidence type="ECO:0000256" key="1">
    <source>
        <dbReference type="SAM" id="MobiDB-lite"/>
    </source>
</evidence>
<protein>
    <submittedName>
        <fullName evidence="2">Uncharacterized protein</fullName>
    </submittedName>
</protein>
<proteinExistence type="predicted"/>
<keyword evidence="3" id="KW-1185">Reference proteome</keyword>